<dbReference type="Proteomes" id="UP000319375">
    <property type="component" value="Unassembled WGS sequence"/>
</dbReference>
<protein>
    <submittedName>
        <fullName evidence="2">DUF2236 domain-containing protein</fullName>
    </submittedName>
</protein>
<dbReference type="AlphaFoldDB" id="A0A5C5RWR8"/>
<proteinExistence type="predicted"/>
<sequence length="319" mass="36075">MHDRDMPVIDQVLTRSRRARQPETLTDLMTMVGLTSGVANIVMQLSLPAVGHGVHESRVASGSPRRRPFKRLRTTTQHLVVSVVGNEADRAAFREEMRAVHAHVHSTESSPVGYSGNARDLQLWVAACLYRFYIDQYEFLYGPLERATLDVLTPAAAPLATGVNVPESAWPKDWQEFEDYWNAMLPSLSIAPEVRDDLKSLSDFMFLGEALGPPGWVLAKVFGPINHFLTRGNLPPQFRDLLGWEWSAAEQLWFDRLLRLLRVADVVNPDAIRIYARVLLLDLRLRLRVRGSILGAQKVLDAPLAEEGRTPAERRRNRR</sequence>
<dbReference type="GO" id="GO:0016491">
    <property type="term" value="F:oxidoreductase activity"/>
    <property type="evidence" value="ECO:0007669"/>
    <property type="project" value="InterPro"/>
</dbReference>
<name>A0A5C5RWR8_9ACTN</name>
<evidence type="ECO:0000313" key="2">
    <source>
        <dbReference type="EMBL" id="TWS27487.1"/>
    </source>
</evidence>
<evidence type="ECO:0000313" key="3">
    <source>
        <dbReference type="Proteomes" id="UP000319375"/>
    </source>
</evidence>
<organism evidence="2 3">
    <name type="scientific">Tsukamurella conjunctivitidis</name>
    <dbReference type="NCBI Taxonomy" id="2592068"/>
    <lineage>
        <taxon>Bacteria</taxon>
        <taxon>Bacillati</taxon>
        <taxon>Actinomycetota</taxon>
        <taxon>Actinomycetes</taxon>
        <taxon>Mycobacteriales</taxon>
        <taxon>Tsukamurellaceae</taxon>
        <taxon>Tsukamurella</taxon>
    </lineage>
</organism>
<feature type="domain" description="ER-bound oxygenase mpaB/mpaB'/Rubber oxygenase catalytic" evidence="1">
    <location>
        <begin position="31"/>
        <end position="262"/>
    </location>
</feature>
<evidence type="ECO:0000259" key="1">
    <source>
        <dbReference type="Pfam" id="PF09995"/>
    </source>
</evidence>
<dbReference type="EMBL" id="VIGX01000013">
    <property type="protein sequence ID" value="TWS27487.1"/>
    <property type="molecule type" value="Genomic_DNA"/>
</dbReference>
<dbReference type="Pfam" id="PF09995">
    <property type="entry name" value="MPAB_Lcp_cat"/>
    <property type="match status" value="1"/>
</dbReference>
<reference evidence="2 3" key="1">
    <citation type="submission" date="2019-06" db="EMBL/GenBank/DDBJ databases">
        <title>Tsukamurella conjunctivitidis sp. nov., Tsukamurella assacharolytica sp. nov. and Tsukamurella sputae sp. nov. isolated from patients with conjunctivitis, bacteraemia (lymphoma) and respiratory infection (sputum) in Hong Kong.</title>
        <authorList>
            <person name="Teng J.L.L."/>
            <person name="Lee H.H."/>
            <person name="Fong J.Y.H."/>
            <person name="Fok K.M.N."/>
            <person name="Lau S.K.P."/>
            <person name="Woo P.C.Y."/>
        </authorList>
    </citation>
    <scope>NUCLEOTIDE SEQUENCE [LARGE SCALE GENOMIC DNA]</scope>
    <source>
        <strain evidence="2 3">HKU72</strain>
    </source>
</reference>
<accession>A0A5C5RWR8</accession>
<dbReference type="InterPro" id="IPR018713">
    <property type="entry name" value="MPAB/Lcp_cat_dom"/>
</dbReference>
<dbReference type="PANTHER" id="PTHR36151">
    <property type="entry name" value="BLR2777 PROTEIN"/>
    <property type="match status" value="1"/>
</dbReference>
<comment type="caution">
    <text evidence="2">The sequence shown here is derived from an EMBL/GenBank/DDBJ whole genome shotgun (WGS) entry which is preliminary data.</text>
</comment>
<keyword evidence="3" id="KW-1185">Reference proteome</keyword>
<dbReference type="OrthoDB" id="3422701at2"/>
<gene>
    <name evidence="2" type="ORF">FK530_18390</name>
</gene>
<dbReference type="PANTHER" id="PTHR36151:SF3">
    <property type="entry name" value="ER-BOUND OXYGENASE MPAB_MPAB'_RUBBER OXYGENASE CATALYTIC DOMAIN-CONTAINING PROTEIN"/>
    <property type="match status" value="1"/>
</dbReference>